<dbReference type="Pfam" id="PF09836">
    <property type="entry name" value="DUF2063"/>
    <property type="match status" value="1"/>
</dbReference>
<reference evidence="2 3" key="1">
    <citation type="submission" date="2020-05" db="EMBL/GenBank/DDBJ databases">
        <title>Complete genome sequence of Deefgea sp. D17.</title>
        <authorList>
            <person name="Bae J.-W."/>
            <person name="Han J.E."/>
        </authorList>
    </citation>
    <scope>NUCLEOTIDE SEQUENCE [LARGE SCALE GENOMIC DNA]</scope>
    <source>
        <strain evidence="2 3">D17</strain>
    </source>
</reference>
<evidence type="ECO:0000313" key="3">
    <source>
        <dbReference type="Proteomes" id="UP000504844"/>
    </source>
</evidence>
<dbReference type="InterPro" id="IPR044922">
    <property type="entry name" value="DUF2063_N_sf"/>
</dbReference>
<gene>
    <name evidence="2" type="ORF">HQN60_12795</name>
</gene>
<organism evidence="2 3">
    <name type="scientific">Deefgea piscis</name>
    <dbReference type="NCBI Taxonomy" id="2739061"/>
    <lineage>
        <taxon>Bacteria</taxon>
        <taxon>Pseudomonadati</taxon>
        <taxon>Pseudomonadota</taxon>
        <taxon>Betaproteobacteria</taxon>
        <taxon>Neisseriales</taxon>
        <taxon>Chitinibacteraceae</taxon>
        <taxon>Deefgea</taxon>
    </lineage>
</organism>
<name>A0A6M8STQ7_9NEIS</name>
<dbReference type="InterPro" id="IPR018640">
    <property type="entry name" value="DUF2063"/>
</dbReference>
<dbReference type="KEGG" id="dee:HQN60_12795"/>
<dbReference type="RefSeq" id="WP_173534016.1">
    <property type="nucleotide sequence ID" value="NZ_CP054143.1"/>
</dbReference>
<evidence type="ECO:0000259" key="1">
    <source>
        <dbReference type="Pfam" id="PF09836"/>
    </source>
</evidence>
<keyword evidence="3" id="KW-1185">Reference proteome</keyword>
<dbReference type="AlphaFoldDB" id="A0A6M8STQ7"/>
<evidence type="ECO:0000313" key="2">
    <source>
        <dbReference type="EMBL" id="QKJ67514.1"/>
    </source>
</evidence>
<keyword evidence="2" id="KW-0238">DNA-binding</keyword>
<accession>A0A6M8STQ7</accession>
<proteinExistence type="predicted"/>
<dbReference type="Gene3D" id="1.10.150.690">
    <property type="entry name" value="DUF2063"/>
    <property type="match status" value="1"/>
</dbReference>
<sequence>MNYHTLLLEFAQAMDHPDRPKQFLSTATQANMAVYRNNVRLNRANALQIAYPTIFALLGDEFFMAMADCYTEQTPCHSANLQREGAHFPAFIAQFAPAQAYPYLSDMAHFDWAMHIAHTADDCTAISAQSLAESVNELGELVFTLHPAVSIIESPWPIASIYAMHHGQAAPQDLHQAESVMIWRDQYQVIDAANAQFLRQLQQAQPLSQALITAATLSANFDPTASLGQLITQQLILKITPTSTASSQGAEPK</sequence>
<dbReference type="EMBL" id="CP054143">
    <property type="protein sequence ID" value="QKJ67514.1"/>
    <property type="molecule type" value="Genomic_DNA"/>
</dbReference>
<feature type="domain" description="Putative DNA-binding" evidence="1">
    <location>
        <begin position="10"/>
        <end position="92"/>
    </location>
</feature>
<protein>
    <submittedName>
        <fullName evidence="2">Putative DNA-binding domain-containing protein</fullName>
    </submittedName>
</protein>
<dbReference type="Proteomes" id="UP000504844">
    <property type="component" value="Chromosome"/>
</dbReference>
<dbReference type="GO" id="GO:0003677">
    <property type="term" value="F:DNA binding"/>
    <property type="evidence" value="ECO:0007669"/>
    <property type="project" value="UniProtKB-KW"/>
</dbReference>